<accession>A0A835ADJ7</accession>
<evidence type="ECO:0000313" key="1">
    <source>
        <dbReference type="EMBL" id="KAF8659557.1"/>
    </source>
</evidence>
<dbReference type="EMBL" id="JACEFO010002455">
    <property type="protein sequence ID" value="KAF8659557.1"/>
    <property type="molecule type" value="Genomic_DNA"/>
</dbReference>
<sequence>MVGFDLNEPFHVDDLGDIDENPDLVMPLNLELQNVNGIVVPEDIIDASSDSSNGDMPILVVSDLNEEFHIDVFIPMDEEGPLQINLDEFPVGQLMGEEELPHLPKSCPVASFSTYLTRHQGNAISVADNIIFAEFQNDTSPQTDKDEEIPEMDMLPPSLVTPDVNLDEVSPSTGPWAAALLAKAGKLKLDKDAAAKKKPRK</sequence>
<dbReference type="Proteomes" id="UP000636709">
    <property type="component" value="Unassembled WGS sequence"/>
</dbReference>
<proteinExistence type="predicted"/>
<dbReference type="AlphaFoldDB" id="A0A835ADJ7"/>
<gene>
    <name evidence="1" type="ORF">HU200_058309</name>
</gene>
<evidence type="ECO:0000313" key="2">
    <source>
        <dbReference type="Proteomes" id="UP000636709"/>
    </source>
</evidence>
<keyword evidence="2" id="KW-1185">Reference proteome</keyword>
<organism evidence="1 2">
    <name type="scientific">Digitaria exilis</name>
    <dbReference type="NCBI Taxonomy" id="1010633"/>
    <lineage>
        <taxon>Eukaryota</taxon>
        <taxon>Viridiplantae</taxon>
        <taxon>Streptophyta</taxon>
        <taxon>Embryophyta</taxon>
        <taxon>Tracheophyta</taxon>
        <taxon>Spermatophyta</taxon>
        <taxon>Magnoliopsida</taxon>
        <taxon>Liliopsida</taxon>
        <taxon>Poales</taxon>
        <taxon>Poaceae</taxon>
        <taxon>PACMAD clade</taxon>
        <taxon>Panicoideae</taxon>
        <taxon>Panicodae</taxon>
        <taxon>Paniceae</taxon>
        <taxon>Anthephorinae</taxon>
        <taxon>Digitaria</taxon>
    </lineage>
</organism>
<comment type="caution">
    <text evidence="1">The sequence shown here is derived from an EMBL/GenBank/DDBJ whole genome shotgun (WGS) entry which is preliminary data.</text>
</comment>
<name>A0A835ADJ7_9POAL</name>
<protein>
    <submittedName>
        <fullName evidence="1">Uncharacterized protein</fullName>
    </submittedName>
</protein>
<reference evidence="1" key="1">
    <citation type="submission" date="2020-07" db="EMBL/GenBank/DDBJ databases">
        <title>Genome sequence and genetic diversity analysis of an under-domesticated orphan crop, white fonio (Digitaria exilis).</title>
        <authorList>
            <person name="Bennetzen J.L."/>
            <person name="Chen S."/>
            <person name="Ma X."/>
            <person name="Wang X."/>
            <person name="Yssel A.E.J."/>
            <person name="Chaluvadi S.R."/>
            <person name="Johnson M."/>
            <person name="Gangashetty P."/>
            <person name="Hamidou F."/>
            <person name="Sanogo M.D."/>
            <person name="Zwaenepoel A."/>
            <person name="Wallace J."/>
            <person name="Van De Peer Y."/>
            <person name="Van Deynze A."/>
        </authorList>
    </citation>
    <scope>NUCLEOTIDE SEQUENCE</scope>
    <source>
        <tissue evidence="1">Leaves</tissue>
    </source>
</reference>